<feature type="domain" description="AIP/AIPL N-terminal FKBP-type PPIase" evidence="5">
    <location>
        <begin position="19"/>
        <end position="167"/>
    </location>
</feature>
<name>A0A8B7NYP9_HYAAZ</name>
<dbReference type="GO" id="GO:0005737">
    <property type="term" value="C:cytoplasm"/>
    <property type="evidence" value="ECO:0007669"/>
    <property type="project" value="UniProtKB-SubCell"/>
</dbReference>
<evidence type="ECO:0000259" key="5">
    <source>
        <dbReference type="Pfam" id="PF23322"/>
    </source>
</evidence>
<dbReference type="SUPFAM" id="SSF54534">
    <property type="entry name" value="FKBP-like"/>
    <property type="match status" value="1"/>
</dbReference>
<keyword evidence="7" id="KW-0675">Receptor</keyword>
<dbReference type="InterPro" id="IPR056277">
    <property type="entry name" value="PPIase_AIP"/>
</dbReference>
<dbReference type="RefSeq" id="XP_018018830.1">
    <property type="nucleotide sequence ID" value="XM_018163341.2"/>
</dbReference>
<dbReference type="Proteomes" id="UP000694843">
    <property type="component" value="Unplaced"/>
</dbReference>
<evidence type="ECO:0000256" key="2">
    <source>
        <dbReference type="ARBA" id="ARBA00022490"/>
    </source>
</evidence>
<dbReference type="Gene3D" id="1.25.40.10">
    <property type="entry name" value="Tetratricopeptide repeat domain"/>
    <property type="match status" value="1"/>
</dbReference>
<protein>
    <submittedName>
        <fullName evidence="7">AH receptor-interacting protein</fullName>
    </submittedName>
</protein>
<evidence type="ECO:0000256" key="3">
    <source>
        <dbReference type="ARBA" id="ARBA00022737"/>
    </source>
</evidence>
<comment type="subcellular location">
    <subcellularLocation>
        <location evidence="1">Cytoplasm</location>
    </subcellularLocation>
</comment>
<dbReference type="Pfam" id="PF23322">
    <property type="entry name" value="PPIase_AIP"/>
    <property type="match status" value="1"/>
</dbReference>
<dbReference type="InterPro" id="IPR011990">
    <property type="entry name" value="TPR-like_helical_dom_sf"/>
</dbReference>
<gene>
    <name evidence="7" type="primary">LOC108675340</name>
</gene>
<sequence>MSGLGIRRFIKCLTTVSGTGDASYPDGTKLLFHLKTEALPEDTDVSHVAVSNIPQLYGDVIDDSRHWKQPVELILGKQFKLEVLEECVKNMKLGEVTEFLIDKKMLSTYPIVSQTMRKALSKNPPSHDKEGGHRCCGMGIKEGLGHADLDGLIARPRHMKFTVELLKVELPGSYEKQFWEMTDDERRESVSLLRQQGNELFNNKRPVEAGLKYKEAIARLDNLMLR</sequence>
<organism evidence="6 7">
    <name type="scientific">Hyalella azteca</name>
    <name type="common">Amphipod</name>
    <dbReference type="NCBI Taxonomy" id="294128"/>
    <lineage>
        <taxon>Eukaryota</taxon>
        <taxon>Metazoa</taxon>
        <taxon>Ecdysozoa</taxon>
        <taxon>Arthropoda</taxon>
        <taxon>Crustacea</taxon>
        <taxon>Multicrustacea</taxon>
        <taxon>Malacostraca</taxon>
        <taxon>Eumalacostraca</taxon>
        <taxon>Peracarida</taxon>
        <taxon>Amphipoda</taxon>
        <taxon>Senticaudata</taxon>
        <taxon>Talitrida</taxon>
        <taxon>Talitroidea</taxon>
        <taxon>Hyalellidae</taxon>
        <taxon>Hyalella</taxon>
    </lineage>
</organism>
<dbReference type="InterPro" id="IPR039663">
    <property type="entry name" value="AIP/AIPL1/TTC9"/>
</dbReference>
<dbReference type="Gene3D" id="3.10.50.40">
    <property type="match status" value="1"/>
</dbReference>
<dbReference type="KEGG" id="hazt:108675340"/>
<keyword evidence="3" id="KW-0677">Repeat</keyword>
<dbReference type="InterPro" id="IPR046357">
    <property type="entry name" value="PPIase_dom_sf"/>
</dbReference>
<proteinExistence type="predicted"/>
<reference evidence="7" key="1">
    <citation type="submission" date="2025-08" db="UniProtKB">
        <authorList>
            <consortium name="RefSeq"/>
        </authorList>
    </citation>
    <scope>IDENTIFICATION</scope>
    <source>
        <tissue evidence="7">Whole organism</tissue>
    </source>
</reference>
<keyword evidence="4" id="KW-0802">TPR repeat</keyword>
<dbReference type="OrthoDB" id="5829758at2759"/>
<dbReference type="GO" id="GO:0003755">
    <property type="term" value="F:peptidyl-prolyl cis-trans isomerase activity"/>
    <property type="evidence" value="ECO:0007669"/>
    <property type="project" value="InterPro"/>
</dbReference>
<evidence type="ECO:0000256" key="1">
    <source>
        <dbReference type="ARBA" id="ARBA00004496"/>
    </source>
</evidence>
<keyword evidence="2" id="KW-0963">Cytoplasm</keyword>
<evidence type="ECO:0000313" key="7">
    <source>
        <dbReference type="RefSeq" id="XP_018018830.1"/>
    </source>
</evidence>
<dbReference type="OMA" id="GKIPEFR"/>
<evidence type="ECO:0000256" key="4">
    <source>
        <dbReference type="ARBA" id="ARBA00022803"/>
    </source>
</evidence>
<accession>A0A8B7NYP9</accession>
<dbReference type="PANTHER" id="PTHR11242">
    <property type="entry name" value="ARYL HYDROCARBON RECEPTOR INTERACTING PROTEIN RELATED"/>
    <property type="match status" value="1"/>
</dbReference>
<dbReference type="GeneID" id="108675340"/>
<evidence type="ECO:0000313" key="6">
    <source>
        <dbReference type="Proteomes" id="UP000694843"/>
    </source>
</evidence>
<dbReference type="PANTHER" id="PTHR11242:SF0">
    <property type="entry name" value="TPR_REGION DOMAIN-CONTAINING PROTEIN"/>
    <property type="match status" value="1"/>
</dbReference>
<dbReference type="AlphaFoldDB" id="A0A8B7NYP9"/>
<keyword evidence="6" id="KW-1185">Reference proteome</keyword>